<feature type="region of interest" description="Disordered" evidence="1">
    <location>
        <begin position="362"/>
        <end position="399"/>
    </location>
</feature>
<dbReference type="OrthoDB" id="183623at2"/>
<dbReference type="SUPFAM" id="SSF109604">
    <property type="entry name" value="HD-domain/PDEase-like"/>
    <property type="match status" value="1"/>
</dbReference>
<evidence type="ECO:0000313" key="4">
    <source>
        <dbReference type="Proteomes" id="UP000217265"/>
    </source>
</evidence>
<feature type="compositionally biased region" description="Polar residues" evidence="1">
    <location>
        <begin position="374"/>
        <end position="387"/>
    </location>
</feature>
<dbReference type="EMBL" id="CP023344">
    <property type="protein sequence ID" value="ATC65557.1"/>
    <property type="molecule type" value="Genomic_DNA"/>
</dbReference>
<gene>
    <name evidence="3" type="ORF">CMV30_17260</name>
</gene>
<evidence type="ECO:0000313" key="3">
    <source>
        <dbReference type="EMBL" id="ATC65557.1"/>
    </source>
</evidence>
<feature type="domain" description="HDOD" evidence="2">
    <location>
        <begin position="54"/>
        <end position="249"/>
    </location>
</feature>
<dbReference type="SUPFAM" id="SSF55781">
    <property type="entry name" value="GAF domain-like"/>
    <property type="match status" value="1"/>
</dbReference>
<name>A0A290QBD2_9BACT</name>
<reference evidence="3 4" key="1">
    <citation type="submission" date="2017-09" db="EMBL/GenBank/DDBJ databases">
        <title>Complete genome sequence of Verrucomicrobial strain HZ-65, isolated from freshwater.</title>
        <authorList>
            <person name="Choi A."/>
        </authorList>
    </citation>
    <scope>NUCLEOTIDE SEQUENCE [LARGE SCALE GENOMIC DNA]</scope>
    <source>
        <strain evidence="3 4">HZ-65</strain>
    </source>
</reference>
<dbReference type="PANTHER" id="PTHR33525:SF3">
    <property type="entry name" value="RIBONUCLEASE Y"/>
    <property type="match status" value="1"/>
</dbReference>
<dbReference type="PROSITE" id="PS51833">
    <property type="entry name" value="HDOD"/>
    <property type="match status" value="1"/>
</dbReference>
<dbReference type="KEGG" id="vbh:CMV30_17260"/>
<sequence>MSIGHSAAARRQRRFLQPGLNPQPPLADVKPTVVHTLAKQTITRVAAGLETGEAAGLAEIVELIQQLSGNANETSVEELAALIGKDIVVTAKVITAANTMGYNPSGVEIATISQAIHVIGFNKIRQLALALLLIENAERTLNPHEKREIAALALCSGLMAEAVMNRHGTHEPEQAFICASLRNYGRLLMTTFMLDEYRQAREISLEGKSEDEAFRGVFGLTPLELGHHLLETANLPESILKTLRSLPVDAIRQAATSNEIELLVLADLSVKLGELALKPDLSDADFQRGVLSLSARTGRVFGLDADALVSILGEASHQLNEFARTFNLTAISQQVNPRLQSRIAGEDPIAVRTAQSAARSLAAANSKPPVAPATSLSPSEAASTSPIAPTDTPPPVASTSETVFQQAFESGIEQLASLLDESPVSMSKVYQVVLKSALQGFAARDGLILTRKPDAFYVNALGSGPLFDAIRGRSLVRETDRDVFGIALQRMEDVFIYDATDPKIVAHIPAWMKPGNLASFVLLPIHENKKPFALLLAGWSEKKTKSFSVTQIRQVRSMLKLVGTARRLTQN</sequence>
<protein>
    <recommendedName>
        <fullName evidence="2">HDOD domain-containing protein</fullName>
    </recommendedName>
</protein>
<dbReference type="InterPro" id="IPR052340">
    <property type="entry name" value="RNase_Y/CdgJ"/>
</dbReference>
<dbReference type="AlphaFoldDB" id="A0A290QBD2"/>
<organism evidence="3 4">
    <name type="scientific">Nibricoccus aquaticus</name>
    <dbReference type="NCBI Taxonomy" id="2576891"/>
    <lineage>
        <taxon>Bacteria</taxon>
        <taxon>Pseudomonadati</taxon>
        <taxon>Verrucomicrobiota</taxon>
        <taxon>Opitutia</taxon>
        <taxon>Opitutales</taxon>
        <taxon>Opitutaceae</taxon>
        <taxon>Nibricoccus</taxon>
    </lineage>
</organism>
<accession>A0A290QBD2</accession>
<dbReference type="PANTHER" id="PTHR33525">
    <property type="match status" value="1"/>
</dbReference>
<evidence type="ECO:0000259" key="2">
    <source>
        <dbReference type="PROSITE" id="PS51833"/>
    </source>
</evidence>
<dbReference type="Proteomes" id="UP000217265">
    <property type="component" value="Chromosome"/>
</dbReference>
<keyword evidence="4" id="KW-1185">Reference proteome</keyword>
<dbReference type="Pfam" id="PF08668">
    <property type="entry name" value="HDOD"/>
    <property type="match status" value="1"/>
</dbReference>
<proteinExistence type="predicted"/>
<feature type="region of interest" description="Disordered" evidence="1">
    <location>
        <begin position="1"/>
        <end position="24"/>
    </location>
</feature>
<dbReference type="Gene3D" id="1.10.3210.10">
    <property type="entry name" value="Hypothetical protein af1432"/>
    <property type="match status" value="1"/>
</dbReference>
<evidence type="ECO:0000256" key="1">
    <source>
        <dbReference type="SAM" id="MobiDB-lite"/>
    </source>
</evidence>
<dbReference type="InterPro" id="IPR013976">
    <property type="entry name" value="HDOD"/>
</dbReference>